<organism evidence="1 2">
    <name type="scientific">Magnetococcus marinus (strain ATCC BAA-1437 / JCM 17883 / MC-1)</name>
    <dbReference type="NCBI Taxonomy" id="156889"/>
    <lineage>
        <taxon>Bacteria</taxon>
        <taxon>Pseudomonadati</taxon>
        <taxon>Pseudomonadota</taxon>
        <taxon>Magnetococcia</taxon>
        <taxon>Magnetococcales</taxon>
        <taxon>Magnetococcaceae</taxon>
        <taxon>Magnetococcus</taxon>
    </lineage>
</organism>
<sequence length="249" mass="27681">MQGFTGKTEKLEQAVDLLIDSAEDMLTEFGIHGLLYGMAITPDVFMPNEWLPYIFGKEQPTAASDNQLSQFVKLVVESYNDIMRQYNEGNLIFPFEFDEIDEEDIWLLREWAHGVSMALSMRADFWLNDNDPNIDDDDQEEIESCIGMIQAASDTELAKEIFSEAPPGKATVDSDISRDEFIIAGPIALLGPSLESLAELAQKKSRFGLGGHEPQKPVRSNKVGRNEPCPCGSGKKFKKCCGNPANSVH</sequence>
<dbReference type="KEGG" id="mgm:Mmc1_2859"/>
<dbReference type="Proteomes" id="UP000002586">
    <property type="component" value="Chromosome"/>
</dbReference>
<dbReference type="InterPro" id="IPR036255">
    <property type="entry name" value="YgfB-like_sf"/>
</dbReference>
<gene>
    <name evidence="1" type="ordered locus">Mmc1_2859</name>
</gene>
<dbReference type="eggNOG" id="COG3318">
    <property type="taxonomic scope" value="Bacteria"/>
</dbReference>
<dbReference type="AlphaFoldDB" id="A0LBK9"/>
<dbReference type="eggNOG" id="COG3012">
    <property type="taxonomic scope" value="Bacteria"/>
</dbReference>
<dbReference type="RefSeq" id="WP_011714421.1">
    <property type="nucleotide sequence ID" value="NC_008576.1"/>
</dbReference>
<dbReference type="Pfam" id="PF02810">
    <property type="entry name" value="SEC-C"/>
    <property type="match status" value="1"/>
</dbReference>
<dbReference type="PANTHER" id="PTHR33747:SF1">
    <property type="entry name" value="ADENYLATE CYCLASE-ASSOCIATED CAP C-TERMINAL DOMAIN-CONTAINING PROTEIN"/>
    <property type="match status" value="1"/>
</dbReference>
<proteinExistence type="predicted"/>
<dbReference type="SUPFAM" id="SSF101327">
    <property type="entry name" value="YgfB-like"/>
    <property type="match status" value="1"/>
</dbReference>
<reference evidence="2" key="1">
    <citation type="journal article" date="2009" name="Appl. Environ. Microbiol.">
        <title>Complete genome sequence of the chemolithoautotrophic marine magnetotactic coccus strain MC-1.</title>
        <authorList>
            <person name="Schubbe S."/>
            <person name="Williams T.J."/>
            <person name="Xie G."/>
            <person name="Kiss H.E."/>
            <person name="Brettin T.S."/>
            <person name="Martinez D."/>
            <person name="Ross C.A."/>
            <person name="Schuler D."/>
            <person name="Cox B.L."/>
            <person name="Nealson K.H."/>
            <person name="Bazylinski D.A."/>
        </authorList>
    </citation>
    <scope>NUCLEOTIDE SEQUENCE [LARGE SCALE GENOMIC DNA]</scope>
    <source>
        <strain evidence="2">ATCC BAA-1437 / JCM 17883 / MC-1</strain>
    </source>
</reference>
<dbReference type="HOGENOM" id="CLU_078487_0_0_5"/>
<dbReference type="EMBL" id="CP000471">
    <property type="protein sequence ID" value="ABK45352.1"/>
    <property type="molecule type" value="Genomic_DNA"/>
</dbReference>
<dbReference type="PANTHER" id="PTHR33747">
    <property type="entry name" value="UPF0225 PROTEIN SCO1677"/>
    <property type="match status" value="1"/>
</dbReference>
<accession>A0LBK9</accession>
<dbReference type="Gene3D" id="1.20.120.740">
    <property type="entry name" value="YgfB uncharacterised protein family UPF0149, PF03695"/>
    <property type="match status" value="1"/>
</dbReference>
<name>A0LBK9_MAGMM</name>
<dbReference type="InterPro" id="IPR011978">
    <property type="entry name" value="YgfB-like"/>
</dbReference>
<dbReference type="Gene3D" id="3.10.450.50">
    <property type="match status" value="1"/>
</dbReference>
<dbReference type="SUPFAM" id="SSF103642">
    <property type="entry name" value="Sec-C motif"/>
    <property type="match status" value="1"/>
</dbReference>
<dbReference type="Pfam" id="PF03695">
    <property type="entry name" value="UPF0149"/>
    <property type="match status" value="1"/>
</dbReference>
<evidence type="ECO:0000313" key="2">
    <source>
        <dbReference type="Proteomes" id="UP000002586"/>
    </source>
</evidence>
<dbReference type="NCBIfam" id="TIGR02292">
    <property type="entry name" value="ygfB_yecA"/>
    <property type="match status" value="1"/>
</dbReference>
<evidence type="ECO:0000313" key="1">
    <source>
        <dbReference type="EMBL" id="ABK45352.1"/>
    </source>
</evidence>
<reference evidence="1 2" key="2">
    <citation type="journal article" date="2012" name="Int. J. Syst. Evol. Microbiol.">
        <title>Magnetococcus marinus gen. nov., sp. nov., a marine, magnetotactic bacterium that represents a novel lineage (Magnetococcaceae fam. nov.; Magnetococcales ord. nov.) at the base of the Alphaproteobacteria.</title>
        <authorList>
            <person name="Bazylinski D.A."/>
            <person name="Williams T.J."/>
            <person name="Lefevre C.T."/>
            <person name="Berg R.J."/>
            <person name="Zhang C.L."/>
            <person name="Bowser S.S."/>
            <person name="Dean A.J."/>
            <person name="Beveridge T.J."/>
        </authorList>
    </citation>
    <scope>NUCLEOTIDE SEQUENCE [LARGE SCALE GENOMIC DNA]</scope>
    <source>
        <strain evidence="2">ATCC BAA-1437 / JCM 17883 / MC-1</strain>
    </source>
</reference>
<protein>
    <submittedName>
        <fullName evidence="1">YecA family protein</fullName>
    </submittedName>
</protein>
<keyword evidence="2" id="KW-1185">Reference proteome</keyword>
<dbReference type="InterPro" id="IPR004027">
    <property type="entry name" value="SEC_C_motif"/>
</dbReference>
<dbReference type="OrthoDB" id="1551443at2"/>